<dbReference type="InterPro" id="IPR050723">
    <property type="entry name" value="CFA/CMAS"/>
</dbReference>
<keyword evidence="4" id="KW-0949">S-adenosyl-L-methionine</keyword>
<comment type="caution">
    <text evidence="7">The sequence shown here is derived from an EMBL/GenBank/DDBJ whole genome shotgun (WGS) entry which is preliminary data.</text>
</comment>
<organism evidence="7 8">
    <name type="scientific">Periweissella beninensis</name>
    <dbReference type="NCBI Taxonomy" id="504936"/>
    <lineage>
        <taxon>Bacteria</taxon>
        <taxon>Bacillati</taxon>
        <taxon>Bacillota</taxon>
        <taxon>Bacilli</taxon>
        <taxon>Lactobacillales</taxon>
        <taxon>Lactobacillaceae</taxon>
        <taxon>Periweissella</taxon>
    </lineage>
</organism>
<keyword evidence="8" id="KW-1185">Reference proteome</keyword>
<dbReference type="PIRSF" id="PIRSF003085">
    <property type="entry name" value="CMAS"/>
    <property type="match status" value="1"/>
</dbReference>
<dbReference type="Pfam" id="PF02353">
    <property type="entry name" value="CMAS"/>
    <property type="match status" value="1"/>
</dbReference>
<reference evidence="7" key="1">
    <citation type="submission" date="2021-04" db="EMBL/GenBank/DDBJ databases">
        <title>Taxonomic assessment of Weissella genus.</title>
        <authorList>
            <person name="Fanelli F."/>
            <person name="Chieffi D."/>
            <person name="Dell'Aquila A."/>
            <person name="Gyu-Sung C."/>
            <person name="Franz C.M.A.P."/>
            <person name="Fusco V."/>
        </authorList>
    </citation>
    <scope>NUCLEOTIDE SEQUENCE</scope>
    <source>
        <strain evidence="7">LMG 25373</strain>
    </source>
</reference>
<dbReference type="SUPFAM" id="SSF53335">
    <property type="entry name" value="S-adenosyl-L-methionine-dependent methyltransferases"/>
    <property type="match status" value="1"/>
</dbReference>
<dbReference type="Gene3D" id="3.40.50.150">
    <property type="entry name" value="Vaccinia Virus protein VP39"/>
    <property type="match status" value="1"/>
</dbReference>
<keyword evidence="5" id="KW-0443">Lipid metabolism</keyword>
<dbReference type="PANTHER" id="PTHR43667">
    <property type="entry name" value="CYCLOPROPANE-FATTY-ACYL-PHOSPHOLIPID SYNTHASE"/>
    <property type="match status" value="1"/>
</dbReference>
<accession>A0ABT0VN27</accession>
<evidence type="ECO:0000256" key="2">
    <source>
        <dbReference type="ARBA" id="ARBA00022603"/>
    </source>
</evidence>
<protein>
    <submittedName>
        <fullName evidence="7">Class I SAM-dependent methyltransferase</fullName>
    </submittedName>
</protein>
<comment type="similarity">
    <text evidence="1">Belongs to the CFA/CMAS family.</text>
</comment>
<evidence type="ECO:0000256" key="3">
    <source>
        <dbReference type="ARBA" id="ARBA00022679"/>
    </source>
</evidence>
<feature type="domain" description="DUF7884" evidence="6">
    <location>
        <begin position="7"/>
        <end position="92"/>
    </location>
</feature>
<evidence type="ECO:0000313" key="7">
    <source>
        <dbReference type="EMBL" id="MCM2437935.1"/>
    </source>
</evidence>
<keyword evidence="3" id="KW-0808">Transferase</keyword>
<dbReference type="GO" id="GO:0032259">
    <property type="term" value="P:methylation"/>
    <property type="evidence" value="ECO:0007669"/>
    <property type="project" value="UniProtKB-KW"/>
</dbReference>
<evidence type="ECO:0000256" key="4">
    <source>
        <dbReference type="ARBA" id="ARBA00022691"/>
    </source>
</evidence>
<dbReference type="GO" id="GO:0008168">
    <property type="term" value="F:methyltransferase activity"/>
    <property type="evidence" value="ECO:0007669"/>
    <property type="project" value="UniProtKB-KW"/>
</dbReference>
<dbReference type="RefSeq" id="WP_205144068.1">
    <property type="nucleotide sequence ID" value="NZ_JAFBDN010000019.1"/>
</dbReference>
<dbReference type="EMBL" id="JAGMVS010000072">
    <property type="protein sequence ID" value="MCM2437935.1"/>
    <property type="molecule type" value="Genomic_DNA"/>
</dbReference>
<sequence>MLEKQVLSKLLANAFDIPVMVTYWDNSSTVYGDGLPQVKIKFNKKLDLNAVRKMPTLVLAEAYMHEEIEIDGSIQALITAAYRRKDSFLTDQSIFTKMLGKMVHSHNEITSKADIHQHYDIGNDFYNKWLDETMTYSAAYWPDENMTLKAAQIAKVHHILDKLHSQPGQTLLDIGCGWGTLIIKAAQEYGLNALGVTLSEEQYAFATKRIDELGLSDKVKVKLIDYRELTGQTFDYVTSIGMFEHVGKENLGLYFEKVAQYLKPTGRALIHGITGQHAGAGVDPFIQKYIFPGGYIPNIAENVQHIMDAHLQLDDLEPLRRHYQKTLEHWSANYLKVFAETEQEYGRPFARAWDLYLQGCAASFESGNIDVIQFLLTKGASGTGLPMSRAYMYKNTH</sequence>
<evidence type="ECO:0000256" key="5">
    <source>
        <dbReference type="ARBA" id="ARBA00023098"/>
    </source>
</evidence>
<dbReference type="Proteomes" id="UP001057481">
    <property type="component" value="Unassembled WGS sequence"/>
</dbReference>
<dbReference type="Pfam" id="PF25371">
    <property type="entry name" value="DUF7884"/>
    <property type="match status" value="1"/>
</dbReference>
<dbReference type="InterPro" id="IPR057206">
    <property type="entry name" value="DUF7884"/>
</dbReference>
<dbReference type="PANTHER" id="PTHR43667:SF1">
    <property type="entry name" value="CYCLOPROPANE-FATTY-ACYL-PHOSPHOLIPID SYNTHASE"/>
    <property type="match status" value="1"/>
</dbReference>
<name>A0ABT0VN27_9LACO</name>
<proteinExistence type="inferred from homology"/>
<evidence type="ECO:0000256" key="1">
    <source>
        <dbReference type="ARBA" id="ARBA00010815"/>
    </source>
</evidence>
<gene>
    <name evidence="7" type="ORF">KAK10_08435</name>
</gene>
<keyword evidence="2 7" id="KW-0489">Methyltransferase</keyword>
<dbReference type="InterPro" id="IPR029063">
    <property type="entry name" value="SAM-dependent_MTases_sf"/>
</dbReference>
<dbReference type="InterPro" id="IPR003333">
    <property type="entry name" value="CMAS"/>
</dbReference>
<dbReference type="CDD" id="cd02440">
    <property type="entry name" value="AdoMet_MTases"/>
    <property type="match status" value="1"/>
</dbReference>
<evidence type="ECO:0000313" key="8">
    <source>
        <dbReference type="Proteomes" id="UP001057481"/>
    </source>
</evidence>
<evidence type="ECO:0000259" key="6">
    <source>
        <dbReference type="Pfam" id="PF25371"/>
    </source>
</evidence>